<feature type="compositionally biased region" description="Polar residues" evidence="8">
    <location>
        <begin position="375"/>
        <end position="394"/>
    </location>
</feature>
<evidence type="ECO:0000256" key="5">
    <source>
        <dbReference type="ARBA" id="ARBA00022989"/>
    </source>
</evidence>
<evidence type="ECO:0000259" key="12">
    <source>
        <dbReference type="Pfam" id="PF20771"/>
    </source>
</evidence>
<reference evidence="14" key="1">
    <citation type="submission" date="2016-05" db="EMBL/GenBank/DDBJ databases">
        <authorList>
            <person name="Lavstsen T."/>
            <person name="Jespersen J.S."/>
        </authorList>
    </citation>
    <scope>NUCLEOTIDE SEQUENCE</scope>
    <source>
        <tissue evidence="14">Brain</tissue>
    </source>
</reference>
<dbReference type="GeneID" id="107395712"/>
<evidence type="ECO:0000256" key="1">
    <source>
        <dbReference type="ARBA" id="ARBA00004479"/>
    </source>
</evidence>
<evidence type="ECO:0000256" key="8">
    <source>
        <dbReference type="SAM" id="MobiDB-lite"/>
    </source>
</evidence>
<dbReference type="Pfam" id="PF10577">
    <property type="entry name" value="FAM171A1-2-B_N"/>
    <property type="match status" value="1"/>
</dbReference>
<dbReference type="OMA" id="INQGNIW"/>
<accession>A0A1A7ZYS7</accession>
<keyword evidence="4 10" id="KW-0732">Signal</keyword>
<proteinExistence type="inferred from homology"/>
<gene>
    <name evidence="14" type="primary">FAM171B</name>
    <name evidence="13" type="ORF">G4P62_018032</name>
</gene>
<feature type="compositionally biased region" description="Polar residues" evidence="8">
    <location>
        <begin position="499"/>
        <end position="521"/>
    </location>
</feature>
<dbReference type="EMBL" id="JAAVVJ010000009">
    <property type="protein sequence ID" value="KAF7216179.1"/>
    <property type="molecule type" value="Genomic_DNA"/>
</dbReference>
<feature type="signal peptide" evidence="10">
    <location>
        <begin position="1"/>
        <end position="22"/>
    </location>
</feature>
<evidence type="ECO:0000313" key="14">
    <source>
        <dbReference type="EMBL" id="SBP47426.1"/>
    </source>
</evidence>
<dbReference type="Pfam" id="PF20771">
    <property type="entry name" value="FAM171A1-2-B_C"/>
    <property type="match status" value="1"/>
</dbReference>
<evidence type="ECO:0000256" key="2">
    <source>
        <dbReference type="ARBA" id="ARBA00006818"/>
    </source>
</evidence>
<comment type="subcellular location">
    <subcellularLocation>
        <location evidence="1">Membrane</location>
        <topology evidence="1">Single-pass type I membrane protein</topology>
    </subcellularLocation>
</comment>
<dbReference type="KEGG" id="nfu:107395712"/>
<evidence type="ECO:0000256" key="9">
    <source>
        <dbReference type="SAM" id="Phobius"/>
    </source>
</evidence>
<evidence type="ECO:0000313" key="13">
    <source>
        <dbReference type="EMBL" id="KAF7216179.1"/>
    </source>
</evidence>
<sequence>MRACSDCLFCVLVLIRFWETSGESTGTLGLLLHADDRNFSDQDRMKQQPSEPQHQSLPGSTFNLRVQVADMLSGLPLSQALVELFINHTMNSSAVSAEDGGAWLRAPYPSRLPLTVAASRAGYISTLMSCKANRTPIFSSLTVWLLRMTQGNIWLFEDSVLITRKTPGGFSQPVVRFPQRLLNLSHSRNATSLKVYVTVPKQDESLNTPGVQISKSGFVSLELNPVAAVSVQLFSGNTKLHVTGPIQMSLSVPENRGLQISDAVPAWFFNRTVGGWMRKGLGKLISVDGRLTWVFTAPHLGDWIAAPFSSPRGSLGLPTLVDLFSHHLFFLTVFLGGTLLVVVFLLTWLLCYSRKQSRENQAWKTLAAIKTDQATSTSHDGVSGTSPGNQNHSVTKQEEDQHSDVIANAGTVAASLDLKEVTSEKTKPADSLFFYNQPVTILPASAFFHLEEESVLTNWSRSATLPRVGMSNGAAAEAPRKANYTQNVLGAPSTIQIQGVDTQNLPGGSDDSQAGNGTSRGPFSLPESASVPGTLNKMRGNRHSVHTFSGLSEMQKSLQPPRAWFVSLEGKPAAEIRYAVSEQQRRRRPIDSRDTSLDSGVDMSELNQMSSRRTITLERNATFIKNTNKQ</sequence>
<comment type="similarity">
    <text evidence="2">Belongs to the FAM171 family.</text>
</comment>
<dbReference type="PANTHER" id="PTHR31626:SF2">
    <property type="entry name" value="PROTEIN FAM171B"/>
    <property type="match status" value="1"/>
</dbReference>
<evidence type="ECO:0000256" key="10">
    <source>
        <dbReference type="SAM" id="SignalP"/>
    </source>
</evidence>
<feature type="region of interest" description="Disordered" evidence="8">
    <location>
        <begin position="499"/>
        <end position="540"/>
    </location>
</feature>
<evidence type="ECO:0000259" key="11">
    <source>
        <dbReference type="Pfam" id="PF10577"/>
    </source>
</evidence>
<keyword evidence="3 9" id="KW-0812">Transmembrane</keyword>
<evidence type="ECO:0000256" key="7">
    <source>
        <dbReference type="ARBA" id="ARBA00023180"/>
    </source>
</evidence>
<protein>
    <submittedName>
        <fullName evidence="14">Family with sequence similarity 171, member B</fullName>
    </submittedName>
    <submittedName>
        <fullName evidence="13">Protein FAM171B-like</fullName>
    </submittedName>
</protein>
<dbReference type="AlphaFoldDB" id="A0A1A7ZYS7"/>
<evidence type="ECO:0000256" key="6">
    <source>
        <dbReference type="ARBA" id="ARBA00023136"/>
    </source>
</evidence>
<dbReference type="EMBL" id="HADY01008941">
    <property type="protein sequence ID" value="SBP47426.1"/>
    <property type="molecule type" value="Transcribed_RNA"/>
</dbReference>
<dbReference type="OrthoDB" id="8950207at2759"/>
<organism evidence="14">
    <name type="scientific">Nothobranchius furzeri</name>
    <name type="common">Turquoise killifish</name>
    <dbReference type="NCBI Taxonomy" id="105023"/>
    <lineage>
        <taxon>Eukaryota</taxon>
        <taxon>Metazoa</taxon>
        <taxon>Chordata</taxon>
        <taxon>Craniata</taxon>
        <taxon>Vertebrata</taxon>
        <taxon>Euteleostomi</taxon>
        <taxon>Actinopterygii</taxon>
        <taxon>Neopterygii</taxon>
        <taxon>Teleostei</taxon>
        <taxon>Neoteleostei</taxon>
        <taxon>Acanthomorphata</taxon>
        <taxon>Ovalentaria</taxon>
        <taxon>Atherinomorphae</taxon>
        <taxon>Cyprinodontiformes</taxon>
        <taxon>Nothobranchiidae</taxon>
        <taxon>Nothobranchius</taxon>
    </lineage>
</organism>
<feature type="transmembrane region" description="Helical" evidence="9">
    <location>
        <begin position="328"/>
        <end position="351"/>
    </location>
</feature>
<dbReference type="InterPro" id="IPR018890">
    <property type="entry name" value="FAM171"/>
</dbReference>
<keyword evidence="5 9" id="KW-1133">Transmembrane helix</keyword>
<feature type="domain" description="FAM171 C-terminal" evidence="12">
    <location>
        <begin position="521"/>
        <end position="614"/>
    </location>
</feature>
<reference evidence="13" key="3">
    <citation type="submission" date="2020-03" db="EMBL/GenBank/DDBJ databases">
        <title>Intra-Species Differences in Population Size shape Life History and Genome Evolution.</title>
        <authorList>
            <person name="Willemsen D."/>
            <person name="Cui R."/>
            <person name="Valenzano D.R."/>
        </authorList>
    </citation>
    <scope>NUCLEOTIDE SEQUENCE</scope>
    <source>
        <strain evidence="13">GRZ</strain>
        <tissue evidence="13">Whole</tissue>
    </source>
</reference>
<dbReference type="Proteomes" id="UP000822369">
    <property type="component" value="Chromosome 9"/>
</dbReference>
<feature type="domain" description="FAM171 N-terminal" evidence="11">
    <location>
        <begin position="63"/>
        <end position="306"/>
    </location>
</feature>
<feature type="chain" id="PRO_5008365171" evidence="10">
    <location>
        <begin position="23"/>
        <end position="630"/>
    </location>
</feature>
<evidence type="ECO:0000256" key="4">
    <source>
        <dbReference type="ARBA" id="ARBA00022729"/>
    </source>
</evidence>
<dbReference type="InterPro" id="IPR049175">
    <property type="entry name" value="FAM171_C"/>
</dbReference>
<keyword evidence="7" id="KW-0325">Glycoprotein</keyword>
<keyword evidence="6 9" id="KW-0472">Membrane</keyword>
<reference evidence="14" key="2">
    <citation type="submission" date="2016-06" db="EMBL/GenBank/DDBJ databases">
        <title>The genome of a short-lived fish provides insights into sex chromosome evolution and the genetic control of aging.</title>
        <authorList>
            <person name="Reichwald K."/>
            <person name="Felder M."/>
            <person name="Petzold A."/>
            <person name="Koch P."/>
            <person name="Groth M."/>
            <person name="Platzer M."/>
        </authorList>
    </citation>
    <scope>NUCLEOTIDE SEQUENCE</scope>
    <source>
        <tissue evidence="14">Brain</tissue>
    </source>
</reference>
<name>A0A1A7ZYS7_NOTFU</name>
<feature type="region of interest" description="Disordered" evidence="8">
    <location>
        <begin position="375"/>
        <end position="401"/>
    </location>
</feature>
<dbReference type="InterPro" id="IPR048530">
    <property type="entry name" value="FAM171_N"/>
</dbReference>
<evidence type="ECO:0000256" key="3">
    <source>
        <dbReference type="ARBA" id="ARBA00022692"/>
    </source>
</evidence>
<dbReference type="PANTHER" id="PTHR31626">
    <property type="entry name" value="SUSHI DOMAIN-CONTAINING PROTEIN"/>
    <property type="match status" value="1"/>
</dbReference>
<dbReference type="GO" id="GO:0016020">
    <property type="term" value="C:membrane"/>
    <property type="evidence" value="ECO:0007669"/>
    <property type="project" value="UniProtKB-SubCell"/>
</dbReference>